<evidence type="ECO:0000313" key="2">
    <source>
        <dbReference type="Proteomes" id="UP000190188"/>
    </source>
</evidence>
<dbReference type="EMBL" id="MSZX01000009">
    <property type="protein sequence ID" value="OPA75392.1"/>
    <property type="molecule type" value="Genomic_DNA"/>
</dbReference>
<name>A0A1T2X6D0_9BACL</name>
<keyword evidence="2" id="KW-1185">Reference proteome</keyword>
<dbReference type="Proteomes" id="UP000190188">
    <property type="component" value="Unassembled WGS sequence"/>
</dbReference>
<organism evidence="1 2">
    <name type="scientific">Paenibacillus selenitireducens</name>
    <dbReference type="NCBI Taxonomy" id="1324314"/>
    <lineage>
        <taxon>Bacteria</taxon>
        <taxon>Bacillati</taxon>
        <taxon>Bacillota</taxon>
        <taxon>Bacilli</taxon>
        <taxon>Bacillales</taxon>
        <taxon>Paenibacillaceae</taxon>
        <taxon>Paenibacillus</taxon>
    </lineage>
</organism>
<dbReference type="InterPro" id="IPR028994">
    <property type="entry name" value="Integrin_alpha_N"/>
</dbReference>
<gene>
    <name evidence="1" type="ORF">BVG16_22235</name>
</gene>
<reference evidence="1 2" key="1">
    <citation type="submission" date="2017-01" db="EMBL/GenBank/DDBJ databases">
        <title>Genome analysis of Paenibacillus selenitrireducens ES3-24.</title>
        <authorList>
            <person name="Xu D."/>
            <person name="Yao R."/>
            <person name="Zheng S."/>
        </authorList>
    </citation>
    <scope>NUCLEOTIDE SEQUENCE [LARGE SCALE GENOMIC DNA]</scope>
    <source>
        <strain evidence="1 2">ES3-24</strain>
    </source>
</reference>
<sequence length="252" mass="28662">MWRLPHANNLVLPHNTYVLDRKQGDVNGDGIPDKVYLVGEKPDGSSGIFEEHITLIIIDGYSQHMTTVELRNNAGYNATLFLGDFNHDHVADILVRIDAGGSGGYLYAYLYSFRNNMLKELFNSDSYNKEYSFHMHYENMYKASVSSPSLNVLFLLDLTTKGPEYLSQFYQEDGKLKKPTQGEVLALGELYPIVVQRNDMNYDLYVLQRIIGTINADTLGYVENLLTWEQDHFRSARLTVSILGSQLITPYA</sequence>
<comment type="caution">
    <text evidence="1">The sequence shown here is derived from an EMBL/GenBank/DDBJ whole genome shotgun (WGS) entry which is preliminary data.</text>
</comment>
<proteinExistence type="predicted"/>
<dbReference type="OrthoDB" id="1653343at2"/>
<keyword evidence="1" id="KW-0946">Virion</keyword>
<dbReference type="AlphaFoldDB" id="A0A1T2X6D0"/>
<keyword evidence="1" id="KW-0167">Capsid protein</keyword>
<accession>A0A1T2X6D0</accession>
<dbReference type="STRING" id="1324314.BVG16_22235"/>
<protein>
    <submittedName>
        <fullName evidence="1">Spore coat protein</fullName>
    </submittedName>
</protein>
<evidence type="ECO:0000313" key="1">
    <source>
        <dbReference type="EMBL" id="OPA75392.1"/>
    </source>
</evidence>
<dbReference type="SUPFAM" id="SSF69318">
    <property type="entry name" value="Integrin alpha N-terminal domain"/>
    <property type="match status" value="1"/>
</dbReference>